<feature type="non-terminal residue" evidence="1">
    <location>
        <position position="339"/>
    </location>
</feature>
<proteinExistence type="predicted"/>
<keyword evidence="2" id="KW-1185">Reference proteome</keyword>
<dbReference type="Proteomes" id="UP001607303">
    <property type="component" value="Unassembled WGS sequence"/>
</dbReference>
<name>A0ABD2CF51_VESMC</name>
<reference evidence="1 2" key="1">
    <citation type="journal article" date="2024" name="Ann. Entomol. Soc. Am.">
        <title>Genomic analyses of the southern and eastern yellowjacket wasps (Hymenoptera: Vespidae) reveal evolutionary signatures of social life.</title>
        <authorList>
            <person name="Catto M.A."/>
            <person name="Caine P.B."/>
            <person name="Orr S.E."/>
            <person name="Hunt B.G."/>
            <person name="Goodisman M.A.D."/>
        </authorList>
    </citation>
    <scope>NUCLEOTIDE SEQUENCE [LARGE SCALE GENOMIC DNA]</scope>
    <source>
        <strain evidence="1">232</strain>
        <tissue evidence="1">Head and thorax</tissue>
    </source>
</reference>
<gene>
    <name evidence="1" type="ORF">V1477_008843</name>
</gene>
<sequence length="339" mass="38403">MQGKYNSMSIREILLPADFMISTVEDKWNNQYHRFSFRMDNRIMLRNQFDNGNTSNGDTSGPALKHDTQLMEAVPNYGDRLIYFTRKLHSHFSQDHFCFPSKTKLSLRRCKTIPLGDGRQNLISIFDKNLLAKYPYRSREVNQHITKSTVVACRSILALMFPLSFIAFNGTTRNARANRVASLPFSINNPVDNNNGGPMVALDASQHIGEWHAYTTRNRHRASSSYHVPLSGCSLEPTKSEAASTIYALTMKLWRKYAYEKVNIVSPGRFFVGKGIGITDPGIMFWVPLGLSWITLRPTVISHSAVLVNGQRARELGNRLRDILNALEGIGLLPELEHE</sequence>
<evidence type="ECO:0000313" key="2">
    <source>
        <dbReference type="Proteomes" id="UP001607303"/>
    </source>
</evidence>
<accession>A0ABD2CF51</accession>
<dbReference type="AlphaFoldDB" id="A0ABD2CF51"/>
<evidence type="ECO:0000313" key="1">
    <source>
        <dbReference type="EMBL" id="KAL2743354.1"/>
    </source>
</evidence>
<dbReference type="EMBL" id="JAYRBN010000056">
    <property type="protein sequence ID" value="KAL2743354.1"/>
    <property type="molecule type" value="Genomic_DNA"/>
</dbReference>
<protein>
    <submittedName>
        <fullName evidence="1">Uncharacterized protein</fullName>
    </submittedName>
</protein>
<comment type="caution">
    <text evidence="1">The sequence shown here is derived from an EMBL/GenBank/DDBJ whole genome shotgun (WGS) entry which is preliminary data.</text>
</comment>
<organism evidence="1 2">
    <name type="scientific">Vespula maculifrons</name>
    <name type="common">Eastern yellow jacket</name>
    <name type="synonym">Wasp</name>
    <dbReference type="NCBI Taxonomy" id="7453"/>
    <lineage>
        <taxon>Eukaryota</taxon>
        <taxon>Metazoa</taxon>
        <taxon>Ecdysozoa</taxon>
        <taxon>Arthropoda</taxon>
        <taxon>Hexapoda</taxon>
        <taxon>Insecta</taxon>
        <taxon>Pterygota</taxon>
        <taxon>Neoptera</taxon>
        <taxon>Endopterygota</taxon>
        <taxon>Hymenoptera</taxon>
        <taxon>Apocrita</taxon>
        <taxon>Aculeata</taxon>
        <taxon>Vespoidea</taxon>
        <taxon>Vespidae</taxon>
        <taxon>Vespinae</taxon>
        <taxon>Vespula</taxon>
    </lineage>
</organism>